<dbReference type="GO" id="GO:0003677">
    <property type="term" value="F:DNA binding"/>
    <property type="evidence" value="ECO:0007669"/>
    <property type="project" value="UniProtKB-KW"/>
</dbReference>
<organism evidence="3 4">
    <name type="scientific">Thermococcus guaymasensis DSM 11113</name>
    <dbReference type="NCBI Taxonomy" id="1432656"/>
    <lineage>
        <taxon>Archaea</taxon>
        <taxon>Methanobacteriati</taxon>
        <taxon>Methanobacteriota</taxon>
        <taxon>Thermococci</taxon>
        <taxon>Thermococcales</taxon>
        <taxon>Thermococcaceae</taxon>
        <taxon>Thermococcus</taxon>
    </lineage>
</organism>
<keyword evidence="1" id="KW-0238">DNA-binding</keyword>
<keyword evidence="4" id="KW-1185">Reference proteome</keyword>
<dbReference type="Proteomes" id="UP000062043">
    <property type="component" value="Chromosome"/>
</dbReference>
<accession>A0A0X1KNJ7</accession>
<dbReference type="STRING" id="1432656.X802_09250"/>
<reference evidence="3 4" key="1">
    <citation type="submission" date="2014-01" db="EMBL/GenBank/DDBJ databases">
        <title>Genome sequencing of Thermococcus guaymasensis.</title>
        <authorList>
            <person name="Zhang X."/>
            <person name="Alvare G."/>
            <person name="Fristensky B."/>
            <person name="Chen L."/>
            <person name="Suen T."/>
            <person name="Chen Q."/>
            <person name="Ma K."/>
        </authorList>
    </citation>
    <scope>NUCLEOTIDE SEQUENCE [LARGE SCALE GENOMIC DNA]</scope>
    <source>
        <strain evidence="3 4">DSM 11113</strain>
    </source>
</reference>
<dbReference type="Pfam" id="PF07282">
    <property type="entry name" value="Cas12f1-like_TNB"/>
    <property type="match status" value="1"/>
</dbReference>
<dbReference type="InterPro" id="IPR010095">
    <property type="entry name" value="Cas12f1-like_TNB"/>
</dbReference>
<dbReference type="AlphaFoldDB" id="A0A0X1KNJ7"/>
<evidence type="ECO:0000259" key="2">
    <source>
        <dbReference type="Pfam" id="PF07282"/>
    </source>
</evidence>
<evidence type="ECO:0000313" key="3">
    <source>
        <dbReference type="EMBL" id="AJC72818.1"/>
    </source>
</evidence>
<proteinExistence type="predicted"/>
<gene>
    <name evidence="3" type="ORF">X802_09250</name>
</gene>
<name>A0A0X1KNJ7_9EURY</name>
<evidence type="ECO:0000313" key="4">
    <source>
        <dbReference type="Proteomes" id="UP000062043"/>
    </source>
</evidence>
<feature type="domain" description="Cas12f1-like TNB" evidence="2">
    <location>
        <begin position="48"/>
        <end position="84"/>
    </location>
</feature>
<dbReference type="PATRIC" id="fig|1432656.3.peg.1804"/>
<evidence type="ECO:0000256" key="1">
    <source>
        <dbReference type="ARBA" id="ARBA00023125"/>
    </source>
</evidence>
<dbReference type="EMBL" id="CP007140">
    <property type="protein sequence ID" value="AJC72818.1"/>
    <property type="molecule type" value="Genomic_DNA"/>
</dbReference>
<dbReference type="KEGG" id="tgy:X802_09250"/>
<sequence length="103" mass="11744">MLYLEMKRTVTIKLQPSKEQEKIPHQLVDTRAKAWNKQNFILSHVWRFNTVIKRLTEVVGEYGIRVLIVGEVFTSKVCPVCGKPHEGLASLGVYLSVPQRGLP</sequence>
<protein>
    <recommendedName>
        <fullName evidence="2">Cas12f1-like TNB domain-containing protein</fullName>
    </recommendedName>
</protein>